<name>A0ABR5SGG5_9BACT</name>
<dbReference type="InterPro" id="IPR023885">
    <property type="entry name" value="4Fe4S-binding_SPASM_dom"/>
</dbReference>
<dbReference type="RefSeq" id="WP_085052382.1">
    <property type="nucleotide sequence ID" value="NZ_LNQR01000063.1"/>
</dbReference>
<evidence type="ECO:0000256" key="5">
    <source>
        <dbReference type="ARBA" id="ARBA00023004"/>
    </source>
</evidence>
<keyword evidence="2" id="KW-0004">4Fe-4S</keyword>
<dbReference type="Pfam" id="PF13186">
    <property type="entry name" value="SPASM"/>
    <property type="match status" value="1"/>
</dbReference>
<keyword evidence="3" id="KW-0949">S-adenosyl-L-methionine</keyword>
<evidence type="ECO:0000256" key="2">
    <source>
        <dbReference type="ARBA" id="ARBA00022485"/>
    </source>
</evidence>
<dbReference type="SFLD" id="SFLDG01387">
    <property type="entry name" value="BtrN-like_SPASM_domain_contain"/>
    <property type="match status" value="1"/>
</dbReference>
<keyword evidence="6" id="KW-0411">Iron-sulfur</keyword>
<gene>
    <name evidence="8" type="ORF">ASN18_1766</name>
</gene>
<evidence type="ECO:0000313" key="9">
    <source>
        <dbReference type="Proteomes" id="UP000060487"/>
    </source>
</evidence>
<keyword evidence="5" id="KW-0408">Iron</keyword>
<accession>A0ABR5SGG5</accession>
<comment type="caution">
    <text evidence="8">The sequence shown here is derived from an EMBL/GenBank/DDBJ whole genome shotgun (WGS) entry which is preliminary data.</text>
</comment>
<dbReference type="InterPro" id="IPR007197">
    <property type="entry name" value="rSAM"/>
</dbReference>
<comment type="cofactor">
    <cofactor evidence="1">
        <name>[4Fe-4S] cluster</name>
        <dbReference type="ChEBI" id="CHEBI:49883"/>
    </cofactor>
</comment>
<dbReference type="PROSITE" id="PS51918">
    <property type="entry name" value="RADICAL_SAM"/>
    <property type="match status" value="1"/>
</dbReference>
<dbReference type="CDD" id="cd01335">
    <property type="entry name" value="Radical_SAM"/>
    <property type="match status" value="1"/>
</dbReference>
<dbReference type="PANTHER" id="PTHR11228:SF7">
    <property type="entry name" value="PQQA PEPTIDE CYCLASE"/>
    <property type="match status" value="1"/>
</dbReference>
<dbReference type="InterPro" id="IPR013785">
    <property type="entry name" value="Aldolase_TIM"/>
</dbReference>
<dbReference type="InterPro" id="IPR050377">
    <property type="entry name" value="Radical_SAM_PqqE_MftC-like"/>
</dbReference>
<dbReference type="Proteomes" id="UP000060487">
    <property type="component" value="Unassembled WGS sequence"/>
</dbReference>
<evidence type="ECO:0000259" key="7">
    <source>
        <dbReference type="PROSITE" id="PS51918"/>
    </source>
</evidence>
<reference evidence="8 9" key="1">
    <citation type="submission" date="2015-11" db="EMBL/GenBank/DDBJ databases">
        <authorList>
            <person name="Lin W."/>
        </authorList>
    </citation>
    <scope>NUCLEOTIDE SEQUENCE [LARGE SCALE GENOMIC DNA]</scope>
    <source>
        <strain evidence="8 9">HCH-1</strain>
    </source>
</reference>
<dbReference type="InterPro" id="IPR058240">
    <property type="entry name" value="rSAM_sf"/>
</dbReference>
<dbReference type="SUPFAM" id="SSF102114">
    <property type="entry name" value="Radical SAM enzymes"/>
    <property type="match status" value="1"/>
</dbReference>
<dbReference type="EMBL" id="LNQR01000063">
    <property type="protein sequence ID" value="KWT85309.1"/>
    <property type="molecule type" value="Genomic_DNA"/>
</dbReference>
<evidence type="ECO:0000256" key="3">
    <source>
        <dbReference type="ARBA" id="ARBA00022691"/>
    </source>
</evidence>
<evidence type="ECO:0000256" key="1">
    <source>
        <dbReference type="ARBA" id="ARBA00001966"/>
    </source>
</evidence>
<dbReference type="CDD" id="cd21109">
    <property type="entry name" value="SPASM"/>
    <property type="match status" value="1"/>
</dbReference>
<protein>
    <submittedName>
        <fullName evidence="8">Radical SAM protein</fullName>
    </submittedName>
</protein>
<evidence type="ECO:0000256" key="6">
    <source>
        <dbReference type="ARBA" id="ARBA00023014"/>
    </source>
</evidence>
<dbReference type="Pfam" id="PF04055">
    <property type="entry name" value="Radical_SAM"/>
    <property type="match status" value="1"/>
</dbReference>
<keyword evidence="9" id="KW-1185">Reference proteome</keyword>
<dbReference type="InterPro" id="IPR034391">
    <property type="entry name" value="AdoMet-like_SPASM_containing"/>
</dbReference>
<dbReference type="SFLD" id="SFLDG01067">
    <property type="entry name" value="SPASM/twitch_domain_containing"/>
    <property type="match status" value="1"/>
</dbReference>
<evidence type="ECO:0000256" key="4">
    <source>
        <dbReference type="ARBA" id="ARBA00022723"/>
    </source>
</evidence>
<dbReference type="PANTHER" id="PTHR11228">
    <property type="entry name" value="RADICAL SAM DOMAIN PROTEIN"/>
    <property type="match status" value="1"/>
</dbReference>
<evidence type="ECO:0000313" key="8">
    <source>
        <dbReference type="EMBL" id="KWT85309.1"/>
    </source>
</evidence>
<sequence>MGTESTAINHFPYDMDTLEQFKDSQAFPKMVTINTTYICNSKCPHCPYTNSTIRQEQRAIETPYMPEDVFKTIARQTGQNKSILRVSGAGEPLLHNRLIDYIEYAKAEGCQTGLITNGSMMTEDKASRLLSAGIDTIEFSVDAADIETYSIVRKGLDFDNTLENIKLTVALRNTLNPATNIIASVVNQKIITEKVPQIVEFWDKIVDKVQVRKYLTWDINDLADSGDLTPYLNADAPCPFPFDRILIDTNGDVRFCIYDIKGRTNWGNVMKEPISAIWGGADFQWLRQLHIKREFSRMKLCENCADRQFRSWNYNYYYLLEKASKEKLQKQPSKDET</sequence>
<organism evidence="8 9">
    <name type="scientific">Candidatus Magnetominusculus xianensis</name>
    <dbReference type="NCBI Taxonomy" id="1748249"/>
    <lineage>
        <taxon>Bacteria</taxon>
        <taxon>Pseudomonadati</taxon>
        <taxon>Nitrospirota</taxon>
        <taxon>Nitrospiria</taxon>
        <taxon>Nitrospirales</taxon>
        <taxon>Nitrospiraceae</taxon>
        <taxon>Candidatus Magnetominusculus</taxon>
    </lineage>
</organism>
<keyword evidence="4" id="KW-0479">Metal-binding</keyword>
<proteinExistence type="predicted"/>
<feature type="domain" description="Radical SAM core" evidence="7">
    <location>
        <begin position="25"/>
        <end position="252"/>
    </location>
</feature>
<dbReference type="Gene3D" id="3.20.20.70">
    <property type="entry name" value="Aldolase class I"/>
    <property type="match status" value="1"/>
</dbReference>
<dbReference type="SFLD" id="SFLDS00029">
    <property type="entry name" value="Radical_SAM"/>
    <property type="match status" value="1"/>
</dbReference>